<dbReference type="AlphaFoldDB" id="A0A438IX73"/>
<evidence type="ECO:0000313" key="3">
    <source>
        <dbReference type="Proteomes" id="UP000288805"/>
    </source>
</evidence>
<feature type="region of interest" description="Disordered" evidence="1">
    <location>
        <begin position="68"/>
        <end position="117"/>
    </location>
</feature>
<dbReference type="Proteomes" id="UP000288805">
    <property type="component" value="Unassembled WGS sequence"/>
</dbReference>
<evidence type="ECO:0000313" key="2">
    <source>
        <dbReference type="EMBL" id="RVX01301.1"/>
    </source>
</evidence>
<reference evidence="2 3" key="1">
    <citation type="journal article" date="2018" name="PLoS Genet.">
        <title>Population sequencing reveals clonal diversity and ancestral inbreeding in the grapevine cultivar Chardonnay.</title>
        <authorList>
            <person name="Roach M.J."/>
            <person name="Johnson D.L."/>
            <person name="Bohlmann J."/>
            <person name="van Vuuren H.J."/>
            <person name="Jones S.J."/>
            <person name="Pretorius I.S."/>
            <person name="Schmidt S.A."/>
            <person name="Borneman A.R."/>
        </authorList>
    </citation>
    <scope>NUCLEOTIDE SEQUENCE [LARGE SCALE GENOMIC DNA]</scope>
    <source>
        <strain evidence="3">cv. Chardonnay</strain>
        <tissue evidence="2">Leaf</tissue>
    </source>
</reference>
<accession>A0A438IX73</accession>
<gene>
    <name evidence="2" type="ORF">CK203_031306</name>
</gene>
<evidence type="ECO:0000256" key="1">
    <source>
        <dbReference type="SAM" id="MobiDB-lite"/>
    </source>
</evidence>
<protein>
    <submittedName>
        <fullName evidence="2">Uncharacterized protein</fullName>
    </submittedName>
</protein>
<comment type="caution">
    <text evidence="2">The sequence shown here is derived from an EMBL/GenBank/DDBJ whole genome shotgun (WGS) entry which is preliminary data.</text>
</comment>
<sequence>MLETSRTHGLLKVIVPLSLILSYGPWPFPEKFTLSKQPLIFCYPSPPSMEKILLIKSVSPFPLHPWRKSSGSPFPLHPWRKSSSKSMDGKEGKQKITSPKMFRGPTVKPEIAKKRSE</sequence>
<organism evidence="2 3">
    <name type="scientific">Vitis vinifera</name>
    <name type="common">Grape</name>
    <dbReference type="NCBI Taxonomy" id="29760"/>
    <lineage>
        <taxon>Eukaryota</taxon>
        <taxon>Viridiplantae</taxon>
        <taxon>Streptophyta</taxon>
        <taxon>Embryophyta</taxon>
        <taxon>Tracheophyta</taxon>
        <taxon>Spermatophyta</taxon>
        <taxon>Magnoliopsida</taxon>
        <taxon>eudicotyledons</taxon>
        <taxon>Gunneridae</taxon>
        <taxon>Pentapetalae</taxon>
        <taxon>rosids</taxon>
        <taxon>Vitales</taxon>
        <taxon>Vitaceae</taxon>
        <taxon>Viteae</taxon>
        <taxon>Vitis</taxon>
    </lineage>
</organism>
<proteinExistence type="predicted"/>
<dbReference type="EMBL" id="QGNW01000076">
    <property type="protein sequence ID" value="RVX01301.1"/>
    <property type="molecule type" value="Genomic_DNA"/>
</dbReference>
<name>A0A438IX73_VITVI</name>